<dbReference type="AlphaFoldDB" id="A0A0G1X7V7"/>
<evidence type="ECO:0000313" key="2">
    <source>
        <dbReference type="EMBL" id="KKU90455.1"/>
    </source>
</evidence>
<comment type="caution">
    <text evidence="2">The sequence shown here is derived from an EMBL/GenBank/DDBJ whole genome shotgun (WGS) entry which is preliminary data.</text>
</comment>
<gene>
    <name evidence="2" type="ORF">UY19_C0002G0028</name>
</gene>
<organism evidence="2 3">
    <name type="scientific">Candidatus Wolfebacteria bacterium GW2011_GWA2_47_9b</name>
    <dbReference type="NCBI Taxonomy" id="1619005"/>
    <lineage>
        <taxon>Bacteria</taxon>
        <taxon>Candidatus Wolfeibacteriota</taxon>
    </lineage>
</organism>
<sequence>MRQTRRSIYRVVGRRGTTLVEIMIVFGLVSLLISATAVYNRAIQRQIVLTREHATALGLFIRARSAGLTAPRGTSGELVCGYGIHIDAASRTFTFFKDLGISPADCSSADFSYTDATEKIDQKILGDSVSVTDSGVSDIVYTPPYGKVYTDGIEASDSVSVIITSLDTGSAKGIRANAFGQITEYLLPTP</sequence>
<keyword evidence="1" id="KW-1133">Transmembrane helix</keyword>
<protein>
    <submittedName>
        <fullName evidence="2">Uncharacterized protein</fullName>
    </submittedName>
</protein>
<evidence type="ECO:0000313" key="3">
    <source>
        <dbReference type="Proteomes" id="UP000033882"/>
    </source>
</evidence>
<accession>A0A0G1X7V7</accession>
<dbReference type="EMBL" id="LCPB01000002">
    <property type="protein sequence ID" value="KKU90455.1"/>
    <property type="molecule type" value="Genomic_DNA"/>
</dbReference>
<keyword evidence="1" id="KW-0812">Transmembrane</keyword>
<dbReference type="Proteomes" id="UP000033882">
    <property type="component" value="Unassembled WGS sequence"/>
</dbReference>
<keyword evidence="1" id="KW-0472">Membrane</keyword>
<feature type="transmembrane region" description="Helical" evidence="1">
    <location>
        <begin position="20"/>
        <end position="39"/>
    </location>
</feature>
<proteinExistence type="predicted"/>
<evidence type="ECO:0000256" key="1">
    <source>
        <dbReference type="SAM" id="Phobius"/>
    </source>
</evidence>
<name>A0A0G1X7V7_9BACT</name>
<reference evidence="2 3" key="1">
    <citation type="journal article" date="2015" name="Nature">
        <title>rRNA introns, odd ribosomes, and small enigmatic genomes across a large radiation of phyla.</title>
        <authorList>
            <person name="Brown C.T."/>
            <person name="Hug L.A."/>
            <person name="Thomas B.C."/>
            <person name="Sharon I."/>
            <person name="Castelle C.J."/>
            <person name="Singh A."/>
            <person name="Wilkins M.J."/>
            <person name="Williams K.H."/>
            <person name="Banfield J.F."/>
        </authorList>
    </citation>
    <scope>NUCLEOTIDE SEQUENCE [LARGE SCALE GENOMIC DNA]</scope>
</reference>